<proteinExistence type="predicted"/>
<feature type="domain" description="SLH" evidence="2">
    <location>
        <begin position="1184"/>
        <end position="1247"/>
    </location>
</feature>
<dbReference type="RefSeq" id="WP_310501088.1">
    <property type="nucleotide sequence ID" value="NZ_JAVDSB010000011.1"/>
</dbReference>
<gene>
    <name evidence="3" type="ORF">J2736_004832</name>
</gene>
<evidence type="ECO:0000313" key="3">
    <source>
        <dbReference type="EMBL" id="MDR6553625.1"/>
    </source>
</evidence>
<name>A0ABU1P1L3_9BACL</name>
<dbReference type="Proteomes" id="UP001267290">
    <property type="component" value="Unassembled WGS sequence"/>
</dbReference>
<evidence type="ECO:0000313" key="4">
    <source>
        <dbReference type="Proteomes" id="UP001267290"/>
    </source>
</evidence>
<dbReference type="PROSITE" id="PS51272">
    <property type="entry name" value="SLH"/>
    <property type="match status" value="3"/>
</dbReference>
<dbReference type="EMBL" id="JAVDSB010000011">
    <property type="protein sequence ID" value="MDR6553625.1"/>
    <property type="molecule type" value="Genomic_DNA"/>
</dbReference>
<dbReference type="InterPro" id="IPR001119">
    <property type="entry name" value="SLH_dom"/>
</dbReference>
<organism evidence="3 4">
    <name type="scientific">Paenibacillus qinlingensis</name>
    <dbReference type="NCBI Taxonomy" id="1837343"/>
    <lineage>
        <taxon>Bacteria</taxon>
        <taxon>Bacillati</taxon>
        <taxon>Bacillota</taxon>
        <taxon>Bacilli</taxon>
        <taxon>Bacillales</taxon>
        <taxon>Paenibacillaceae</taxon>
        <taxon>Paenibacillus</taxon>
    </lineage>
</organism>
<feature type="signal peptide" evidence="1">
    <location>
        <begin position="1"/>
        <end position="29"/>
    </location>
</feature>
<dbReference type="Pfam" id="PF00395">
    <property type="entry name" value="SLH"/>
    <property type="match status" value="3"/>
</dbReference>
<accession>A0ABU1P1L3</accession>
<keyword evidence="4" id="KW-1185">Reference proteome</keyword>
<evidence type="ECO:0000259" key="2">
    <source>
        <dbReference type="PROSITE" id="PS51272"/>
    </source>
</evidence>
<reference evidence="3 4" key="1">
    <citation type="submission" date="2023-07" db="EMBL/GenBank/DDBJ databases">
        <title>Sorghum-associated microbial communities from plants grown in Nebraska, USA.</title>
        <authorList>
            <person name="Schachtman D."/>
        </authorList>
    </citation>
    <scope>NUCLEOTIDE SEQUENCE [LARGE SCALE GENOMIC DNA]</scope>
    <source>
        <strain evidence="3 4">CC258</strain>
    </source>
</reference>
<sequence>MKKFHTKWASIVLIMTLMISLMPAMTASAASTLVIKNLYTETDNAGTSLAKPKDNNLVTRITQLPFTLNVETTNVTDSQIPSIYFEITNINSGAVTTEKNNKAVIAGTNLVKFDNIQLAEGLNKVVVYLGDSNAIASAPGWLYYAPTTNLSDITVNNAQLEEGKIYPIDRGPLKAGTTGIQIKTKASNASAVQATLTGDSLPKQGFKSNDGYFYFTGDDKNKTSATCASVTSFCLNPGDNIISFIASNDTNKYQAVKKLWYDNGQPFAFNGQVQETDLDLSDGITPPPPKDLILIPTYQSSALTFTASVKSDLETATALRYPLVDVALNGTLVATIDLSGNDATNTVSGVTYSSTTNSSLTRNSEYLVKDLKIAIPTITNVAANEQLLTFKFRDVTNSLNPAITQYKFKYVDPSHPYIDRSTISNGTIENELSLSDATLVNELPADIHVYANSETRSIRALIDGVYYPNANTIVGTWDNVAKLYKYDLKLQGITDGNKKLSIELYSDTAGATTKYSTVDYKLNISNAPYVLVNNISNSMTIKNITNLTCGGTQACISGRLVNFYQDPVTAPAVPVNKVEVYMNQSVYTLDSRTAEAIFGKVPSTPTTPGTLNTFTLPLNLFNADLTKVMVEGKNTLKFKIYVNNVFVTEQSYDIYLFSTDAPQFTTIKPVESGTSGTQFIANSDPDTYTTTQRTVSFDGLYSSLNANGSPSPIKALTLVVHTKDAKGDALVHQQTLGSSSSIIPIDETLNSKIVTSAGVNYFTSITDTNFKTTAFNLLDDSDVVFEFRITNNSNITATKSITITRQNVPYTVVQPLLIKNPKGELQANINSDFYNIIIEAENAESVLFDKNVATKRTVNSVDQYLYQVTNLKPGANQIKFTINRNGTKVNGSFILFNTNTNVQGAATLQNMNSKFKLFNSGLELSFPKDTKLMRNVPDSNNNQYITTGRKILFGIADTDDGRVDKALFPVPNGYYKSKISVKVVEDTFHPASNLYYMDAGFIPAPNSTTTTPDDLTKGLNGTGVDPYDTTNSGRAYFNRLNDELVVPTQDGELTLAFDPSIRQDAGRYITVFFYDIYANYSNTTDYGWRNLGGVVDTKNNTITVPFRKFGYYQVMYMDRSFDDMTGHSFARNELETLYSKGLMRAKTTFSFGPNDYITRGEFAQVLVKIFKLPLNYAGSSTFSDVLKIDNAIGMLYDYKYVETAARAGIIRGQASNRFNPGGSITRQDAAVMIARAAEMKMSTDLNKSLLTLQKAFTDGDRIESYSRPAVEAVSKAGLIEGIPNALLPGEKKETVRFDPTELLTRAQASIIGYRVMKQQKMVP</sequence>
<feature type="chain" id="PRO_5045606774" description="SLH domain-containing protein" evidence="1">
    <location>
        <begin position="30"/>
        <end position="1323"/>
    </location>
</feature>
<evidence type="ECO:0000256" key="1">
    <source>
        <dbReference type="SAM" id="SignalP"/>
    </source>
</evidence>
<feature type="domain" description="SLH" evidence="2">
    <location>
        <begin position="1253"/>
        <end position="1323"/>
    </location>
</feature>
<feature type="domain" description="SLH" evidence="2">
    <location>
        <begin position="1117"/>
        <end position="1180"/>
    </location>
</feature>
<comment type="caution">
    <text evidence="3">The sequence shown here is derived from an EMBL/GenBank/DDBJ whole genome shotgun (WGS) entry which is preliminary data.</text>
</comment>
<protein>
    <recommendedName>
        <fullName evidence="2">SLH domain-containing protein</fullName>
    </recommendedName>
</protein>
<keyword evidence="1" id="KW-0732">Signal</keyword>